<comment type="caution">
    <text evidence="3">The sequence shown here is derived from an EMBL/GenBank/DDBJ whole genome shotgun (WGS) entry which is preliminary data.</text>
</comment>
<accession>A0A9D7HV80</accession>
<feature type="transmembrane region" description="Helical" evidence="2">
    <location>
        <begin position="226"/>
        <end position="249"/>
    </location>
</feature>
<feature type="transmembrane region" description="Helical" evidence="2">
    <location>
        <begin position="295"/>
        <end position="314"/>
    </location>
</feature>
<keyword evidence="2" id="KW-1133">Transmembrane helix</keyword>
<keyword evidence="2" id="KW-0472">Membrane</keyword>
<feature type="region of interest" description="Disordered" evidence="1">
    <location>
        <begin position="40"/>
        <end position="63"/>
    </location>
</feature>
<evidence type="ECO:0000313" key="3">
    <source>
        <dbReference type="EMBL" id="MBK6974410.1"/>
    </source>
</evidence>
<protein>
    <submittedName>
        <fullName evidence="3">Uncharacterized protein</fullName>
    </submittedName>
</protein>
<evidence type="ECO:0000256" key="1">
    <source>
        <dbReference type="SAM" id="MobiDB-lite"/>
    </source>
</evidence>
<reference evidence="3" key="1">
    <citation type="submission" date="2020-10" db="EMBL/GenBank/DDBJ databases">
        <title>Connecting structure to function with the recovery of over 1000 high-quality activated sludge metagenome-assembled genomes encoding full-length rRNA genes using long-read sequencing.</title>
        <authorList>
            <person name="Singleton C.M."/>
            <person name="Petriglieri F."/>
            <person name="Kristensen J.M."/>
            <person name="Kirkegaard R.H."/>
            <person name="Michaelsen T.Y."/>
            <person name="Andersen M.H."/>
            <person name="Karst S.M."/>
            <person name="Dueholm M.S."/>
            <person name="Nielsen P.H."/>
            <person name="Albertsen M."/>
        </authorList>
    </citation>
    <scope>NUCLEOTIDE SEQUENCE</scope>
    <source>
        <strain evidence="3">Bjer_18-Q3-R1-45_BAT3C.347</strain>
    </source>
</reference>
<dbReference type="Proteomes" id="UP000807785">
    <property type="component" value="Unassembled WGS sequence"/>
</dbReference>
<feature type="transmembrane region" description="Helical" evidence="2">
    <location>
        <begin position="74"/>
        <end position="94"/>
    </location>
</feature>
<evidence type="ECO:0000256" key="2">
    <source>
        <dbReference type="SAM" id="Phobius"/>
    </source>
</evidence>
<feature type="transmembrane region" description="Helical" evidence="2">
    <location>
        <begin position="6"/>
        <end position="28"/>
    </location>
</feature>
<keyword evidence="2" id="KW-0812">Transmembrane</keyword>
<evidence type="ECO:0000313" key="4">
    <source>
        <dbReference type="Proteomes" id="UP000807785"/>
    </source>
</evidence>
<organism evidence="3 4">
    <name type="scientific">Candidatus Methylophosphatis roskildensis</name>
    <dbReference type="NCBI Taxonomy" id="2899263"/>
    <lineage>
        <taxon>Bacteria</taxon>
        <taxon>Pseudomonadati</taxon>
        <taxon>Pseudomonadota</taxon>
        <taxon>Betaproteobacteria</taxon>
        <taxon>Nitrosomonadales</taxon>
        <taxon>Sterolibacteriaceae</taxon>
        <taxon>Candidatus Methylophosphatis</taxon>
    </lineage>
</organism>
<dbReference type="EMBL" id="JADJEV010000004">
    <property type="protein sequence ID" value="MBK6974410.1"/>
    <property type="molecule type" value="Genomic_DNA"/>
</dbReference>
<feature type="transmembrane region" description="Helical" evidence="2">
    <location>
        <begin position="162"/>
        <end position="181"/>
    </location>
</feature>
<feature type="transmembrane region" description="Helical" evidence="2">
    <location>
        <begin position="188"/>
        <end position="206"/>
    </location>
</feature>
<feature type="transmembrane region" description="Helical" evidence="2">
    <location>
        <begin position="131"/>
        <end position="150"/>
    </location>
</feature>
<feature type="compositionally biased region" description="Low complexity" evidence="1">
    <location>
        <begin position="40"/>
        <end position="56"/>
    </location>
</feature>
<sequence>MWDGKVAFALIFAVLAGAVVGRIVAAWYRKRVLALMSQGAPPSDAGAPAAALPQQSRRARTSSITQNRRARGRLALTIVAISLAIGLTQSWWSLQFVYNETGYGPIKLTLLGLAFAWVMVPALGQLWRWSWLRIALASTAYVACVGALVWLRSTGEQSPATVAFWLLGTIATPLIAFGLAASGRARAIGPYLLPLFLIMAGASVVGTDLLQGLMASETATQRLAPVVGAFGAWTTIGVFALAPWLLLAWPSWRLARALARGYEAKRFSEPLYLMGSYWLVALLVDALAASHGIGAWSLTVIGCWLWIPLGMRLARGWLAPPAEAPNLLVLRVFRRDAQVQALFDSVVERWRYSGTASLIAGTDLALNTLEPDELFAFLNGRLRNRFIAGGDDLARQLAAIDVAPDPDGRFRVADFYCFDSTWKLALAALVARADVVLMDLRGLVAGNAGCLHELGVLAQAGHLQRVVLLFDTQTDRAAANAAIGAGSPRFDWFDAGALDSAAAEAVLARLLEAR</sequence>
<name>A0A9D7HV80_9PROT</name>
<feature type="transmembrane region" description="Helical" evidence="2">
    <location>
        <begin position="106"/>
        <end position="124"/>
    </location>
</feature>
<proteinExistence type="predicted"/>
<gene>
    <name evidence="3" type="ORF">IPH26_16175</name>
</gene>
<dbReference type="AlphaFoldDB" id="A0A9D7HV80"/>
<feature type="transmembrane region" description="Helical" evidence="2">
    <location>
        <begin position="270"/>
        <end position="289"/>
    </location>
</feature>